<keyword evidence="2" id="KW-1185">Reference proteome</keyword>
<accession>A0A2H4P7D7</accession>
<evidence type="ECO:0000313" key="2">
    <source>
        <dbReference type="Proteomes" id="UP000241592"/>
    </source>
</evidence>
<dbReference type="Proteomes" id="UP000241592">
    <property type="component" value="Segment"/>
</dbReference>
<name>A0A2H4P7D7_9CAUD</name>
<reference evidence="1 2" key="1">
    <citation type="submission" date="2017-09" db="EMBL/GenBank/DDBJ databases">
        <authorList>
            <person name="Ehlers B."/>
            <person name="Leendertz F.H."/>
        </authorList>
    </citation>
    <scope>NUCLEOTIDE SEQUENCE [LARGE SCALE GENOMIC DNA]</scope>
</reference>
<sequence length="91" mass="10417">MRLSELKALVDKASERMAKHREDPEVAMYFLENGPGEQRHHILHVELADLNSVSNIEANSMDLMCSHELTMDIPMRTMFVLTDDADAEIFN</sequence>
<protein>
    <submittedName>
        <fullName evidence="1">Uncharacterized protein</fullName>
    </submittedName>
</protein>
<evidence type="ECO:0000313" key="1">
    <source>
        <dbReference type="EMBL" id="ATW58086.1"/>
    </source>
</evidence>
<gene>
    <name evidence="1" type="ORF">CNR34_00153</name>
</gene>
<organism evidence="1 2">
    <name type="scientific">Pseudomonas phage nickie</name>
    <dbReference type="NCBI Taxonomy" id="2048977"/>
    <lineage>
        <taxon>Viruses</taxon>
        <taxon>Duplodnaviria</taxon>
        <taxon>Heunggongvirae</taxon>
        <taxon>Uroviricota</taxon>
        <taxon>Caudoviricetes</taxon>
        <taxon>Nickievirus</taxon>
        <taxon>Nickievirus nickie</taxon>
    </lineage>
</organism>
<proteinExistence type="predicted"/>
<dbReference type="EMBL" id="MG018927">
    <property type="protein sequence ID" value="ATW58086.1"/>
    <property type="molecule type" value="Genomic_DNA"/>
</dbReference>